<keyword evidence="3 9" id="KW-0808">Transferase</keyword>
<comment type="subcellular location">
    <subcellularLocation>
        <location evidence="1">Membrane</location>
        <topology evidence="1">Multi-pass membrane protein</topology>
    </subcellularLocation>
</comment>
<evidence type="ECO:0000313" key="10">
    <source>
        <dbReference type="Proteomes" id="UP001164693"/>
    </source>
</evidence>
<keyword evidence="4 7" id="KW-0812">Transmembrane</keyword>
<evidence type="ECO:0000256" key="5">
    <source>
        <dbReference type="ARBA" id="ARBA00022989"/>
    </source>
</evidence>
<accession>A0ABY7JYC0</accession>
<dbReference type="PANTHER" id="PTHR30576:SF10">
    <property type="entry name" value="SLL5057 PROTEIN"/>
    <property type="match status" value="1"/>
</dbReference>
<keyword evidence="6 7" id="KW-0472">Membrane</keyword>
<proteinExistence type="inferred from homology"/>
<dbReference type="Proteomes" id="UP001164693">
    <property type="component" value="Chromosome"/>
</dbReference>
<dbReference type="Pfam" id="PF02397">
    <property type="entry name" value="Bac_transf"/>
    <property type="match status" value="1"/>
</dbReference>
<reference evidence="9" key="1">
    <citation type="submission" date="2022-05" db="EMBL/GenBank/DDBJ databases">
        <title>Jatrophihabitans sp. SB3-54 whole genome sequence.</title>
        <authorList>
            <person name="Suh M.K."/>
            <person name="Eom M.K."/>
            <person name="Kim J.S."/>
            <person name="Kim H.S."/>
            <person name="Do H.E."/>
            <person name="Shin Y.K."/>
            <person name="Lee J.-S."/>
        </authorList>
    </citation>
    <scope>NUCLEOTIDE SEQUENCE</scope>
    <source>
        <strain evidence="9">SB3-54</strain>
    </source>
</reference>
<dbReference type="EMBL" id="CP097463">
    <property type="protein sequence ID" value="WAX55896.1"/>
    <property type="molecule type" value="Genomic_DNA"/>
</dbReference>
<keyword evidence="10" id="KW-1185">Reference proteome</keyword>
<feature type="transmembrane region" description="Helical" evidence="7">
    <location>
        <begin position="74"/>
        <end position="92"/>
    </location>
</feature>
<evidence type="ECO:0000256" key="4">
    <source>
        <dbReference type="ARBA" id="ARBA00022692"/>
    </source>
</evidence>
<evidence type="ECO:0000256" key="6">
    <source>
        <dbReference type="ARBA" id="ARBA00023136"/>
    </source>
</evidence>
<evidence type="ECO:0000313" key="9">
    <source>
        <dbReference type="EMBL" id="WAX55896.1"/>
    </source>
</evidence>
<dbReference type="InterPro" id="IPR017475">
    <property type="entry name" value="EPS_sugar_tfrase"/>
</dbReference>
<dbReference type="Gene3D" id="3.40.50.720">
    <property type="entry name" value="NAD(P)-binding Rossmann-like Domain"/>
    <property type="match status" value="1"/>
</dbReference>
<dbReference type="RefSeq" id="WP_269442421.1">
    <property type="nucleotide sequence ID" value="NZ_CP097463.1"/>
</dbReference>
<dbReference type="GO" id="GO:0016740">
    <property type="term" value="F:transferase activity"/>
    <property type="evidence" value="ECO:0007669"/>
    <property type="project" value="UniProtKB-KW"/>
</dbReference>
<dbReference type="NCBIfam" id="TIGR03025">
    <property type="entry name" value="EPS_sugtrans"/>
    <property type="match status" value="1"/>
</dbReference>
<organism evidence="9 10">
    <name type="scientific">Jatrophihabitans cynanchi</name>
    <dbReference type="NCBI Taxonomy" id="2944128"/>
    <lineage>
        <taxon>Bacteria</taxon>
        <taxon>Bacillati</taxon>
        <taxon>Actinomycetota</taxon>
        <taxon>Actinomycetes</taxon>
        <taxon>Jatrophihabitantales</taxon>
        <taxon>Jatrophihabitantaceae</taxon>
        <taxon>Jatrophihabitans</taxon>
    </lineage>
</organism>
<evidence type="ECO:0000256" key="1">
    <source>
        <dbReference type="ARBA" id="ARBA00004141"/>
    </source>
</evidence>
<protein>
    <submittedName>
        <fullName evidence="9">Sugar transferase</fullName>
    </submittedName>
</protein>
<dbReference type="InterPro" id="IPR003362">
    <property type="entry name" value="Bact_transf"/>
</dbReference>
<feature type="transmembrane region" description="Helical" evidence="7">
    <location>
        <begin position="277"/>
        <end position="296"/>
    </location>
</feature>
<feature type="transmembrane region" description="Helical" evidence="7">
    <location>
        <begin position="98"/>
        <end position="118"/>
    </location>
</feature>
<evidence type="ECO:0000259" key="8">
    <source>
        <dbReference type="Pfam" id="PF02397"/>
    </source>
</evidence>
<dbReference type="PANTHER" id="PTHR30576">
    <property type="entry name" value="COLANIC BIOSYNTHESIS UDP-GLUCOSE LIPID CARRIER TRANSFERASE"/>
    <property type="match status" value="1"/>
</dbReference>
<evidence type="ECO:0000256" key="3">
    <source>
        <dbReference type="ARBA" id="ARBA00022679"/>
    </source>
</evidence>
<keyword evidence="5 7" id="KW-1133">Transmembrane helix</keyword>
<evidence type="ECO:0000256" key="2">
    <source>
        <dbReference type="ARBA" id="ARBA00006464"/>
    </source>
</evidence>
<dbReference type="PROSITE" id="PS51257">
    <property type="entry name" value="PROKAR_LIPOPROTEIN"/>
    <property type="match status" value="1"/>
</dbReference>
<feature type="domain" description="Bacterial sugar transferase" evidence="8">
    <location>
        <begin position="270"/>
        <end position="458"/>
    </location>
</feature>
<gene>
    <name evidence="9" type="ORF">M6B22_15310</name>
</gene>
<name>A0ABY7JYC0_9ACTN</name>
<evidence type="ECO:0000256" key="7">
    <source>
        <dbReference type="SAM" id="Phobius"/>
    </source>
</evidence>
<comment type="similarity">
    <text evidence="2">Belongs to the bacterial sugar transferase family.</text>
</comment>
<sequence length="464" mass="50165">MPRRHAPLLIVGDLVCATLGVLLACVLRPHHFDLGSVSLALAVAAPIGWVVLVALNRGYEVRFLGAGSSEFARLFYAFLQCVALMTFGSYAVDPHATRDLTVLALPATLLCSLAYRAVGRTWLHRRRARGQSVIGVVAVGSPEAVAQFADTMRENSAAGMRVVGACVSGAERRATRALRERDIPVIGDLDSVLQAVADSGAQRVAVLSGDTAALSVRRIAWQLEGADAELVVVPGIEDVSGRRLHIQPVAGVPLLHVDEPQFGGVGRAIKSIFDRTAALLGLLILSPVLLLLALLVKLTSEGPALFVQTRVGRDGRTFRMIKFRSMYSGAERQVSELKNRNEAADGLLFKIRNDPRVTPVGRFLRKSSLDELPQLFNVLTGSMSLVGPRPALPSEVAQYGQTVYRRLLVKPGLTGLWQVSGRSDLSWEESVRLDLHYVENWSLALDVSVLVRTARVVFSAAGAY</sequence>
<feature type="transmembrane region" description="Helical" evidence="7">
    <location>
        <begin position="34"/>
        <end position="54"/>
    </location>
</feature>